<protein>
    <recommendedName>
        <fullName evidence="4">Secreted protein</fullName>
    </recommendedName>
</protein>
<evidence type="ECO:0008006" key="4">
    <source>
        <dbReference type="Google" id="ProtNLM"/>
    </source>
</evidence>
<name>I4AGH8_BERLS</name>
<dbReference type="STRING" id="880071.Fleli_0599"/>
<evidence type="ECO:0000256" key="1">
    <source>
        <dbReference type="SAM" id="SignalP"/>
    </source>
</evidence>
<dbReference type="RefSeq" id="WP_014796523.1">
    <property type="nucleotide sequence ID" value="NC_018018.1"/>
</dbReference>
<dbReference type="EMBL" id="CP003345">
    <property type="protein sequence ID" value="AFM03063.1"/>
    <property type="molecule type" value="Genomic_DNA"/>
</dbReference>
<dbReference type="HOGENOM" id="CLU_2699287_0_0_10"/>
<evidence type="ECO:0000313" key="3">
    <source>
        <dbReference type="Proteomes" id="UP000006054"/>
    </source>
</evidence>
<feature type="signal peptide" evidence="1">
    <location>
        <begin position="1"/>
        <end position="33"/>
    </location>
</feature>
<dbReference type="Proteomes" id="UP000006054">
    <property type="component" value="Chromosome"/>
</dbReference>
<accession>I4AGH8</accession>
<reference evidence="3" key="1">
    <citation type="submission" date="2012-06" db="EMBL/GenBank/DDBJ databases">
        <title>The complete genome of Flexibacter litoralis DSM 6794.</title>
        <authorList>
            <person name="Lucas S."/>
            <person name="Copeland A."/>
            <person name="Lapidus A."/>
            <person name="Glavina del Rio T."/>
            <person name="Dalin E."/>
            <person name="Tice H."/>
            <person name="Bruce D."/>
            <person name="Goodwin L."/>
            <person name="Pitluck S."/>
            <person name="Peters L."/>
            <person name="Ovchinnikova G."/>
            <person name="Lu M."/>
            <person name="Kyrpides N."/>
            <person name="Mavromatis K."/>
            <person name="Ivanova N."/>
            <person name="Brettin T."/>
            <person name="Detter J.C."/>
            <person name="Han C."/>
            <person name="Larimer F."/>
            <person name="Land M."/>
            <person name="Hauser L."/>
            <person name="Markowitz V."/>
            <person name="Cheng J.-F."/>
            <person name="Hugenholtz P."/>
            <person name="Woyke T."/>
            <person name="Wu D."/>
            <person name="Spring S."/>
            <person name="Lang E."/>
            <person name="Kopitz M."/>
            <person name="Brambilla E."/>
            <person name="Klenk H.-P."/>
            <person name="Eisen J.A."/>
        </authorList>
    </citation>
    <scope>NUCLEOTIDE SEQUENCE [LARGE SCALE GENOMIC DNA]</scope>
    <source>
        <strain evidence="3">ATCC 23117 / DSM 6794 / NBRC 15988 / NCIMB 1366 / Sio-4</strain>
    </source>
</reference>
<keyword evidence="3" id="KW-1185">Reference proteome</keyword>
<feature type="chain" id="PRO_5003685319" description="Secreted protein" evidence="1">
    <location>
        <begin position="34"/>
        <end position="73"/>
    </location>
</feature>
<keyword evidence="1" id="KW-0732">Signal</keyword>
<proteinExistence type="predicted"/>
<dbReference type="AlphaFoldDB" id="I4AGH8"/>
<organism evidence="2 3">
    <name type="scientific">Bernardetia litoralis (strain ATCC 23117 / DSM 6794 / NBRC 15988 / NCIMB 1366 / Fx l1 / Sio-4)</name>
    <name type="common">Flexibacter litoralis</name>
    <dbReference type="NCBI Taxonomy" id="880071"/>
    <lineage>
        <taxon>Bacteria</taxon>
        <taxon>Pseudomonadati</taxon>
        <taxon>Bacteroidota</taxon>
        <taxon>Cytophagia</taxon>
        <taxon>Cytophagales</taxon>
        <taxon>Bernardetiaceae</taxon>
        <taxon>Bernardetia</taxon>
    </lineage>
</organism>
<evidence type="ECO:0000313" key="2">
    <source>
        <dbReference type="EMBL" id="AFM03063.1"/>
    </source>
</evidence>
<sequence precursor="true">MKRINSLLNAKKTVLTALLIFTFVFGFSVQASANPIFGGSTEAGGCNHGTRYVKRTIYVFWIAIDNGSGWEGC</sequence>
<gene>
    <name evidence="2" type="ordered locus">Fleli_0599</name>
</gene>
<dbReference type="KEGG" id="fli:Fleli_0599"/>